<reference evidence="3" key="1">
    <citation type="journal article" date="2022" name="Microb. Genom.">
        <title>A global pangenome for the wheat fungal pathogen Pyrenophora tritici-repentis and prediction of effector protein structural homology.</title>
        <authorList>
            <person name="Moolhuijzen P.M."/>
            <person name="See P.T."/>
            <person name="Shi G."/>
            <person name="Powell H.R."/>
            <person name="Cockram J."/>
            <person name="Jorgensen L.N."/>
            <person name="Benslimane H."/>
            <person name="Strelkov S.E."/>
            <person name="Turner J."/>
            <person name="Liu Z."/>
            <person name="Moffat C.S."/>
        </authorList>
    </citation>
    <scope>NUCLEOTIDE SEQUENCE [LARGE SCALE GENOMIC DNA]</scope>
</reference>
<sequence length="243" mass="23246">MSWEQYVFVSKPNPAAPIKKPAICPVGKAAAPVNSDAALELEMGGEDVPSDVVVLCVDAALDTTTEEKGAGVDAGASVEDEGSTTMDEGEMEDRGGGADADEETMEGGIEDEGGGGGTSDTVSAELLDGGAILVVDNATLDKEIEVLVGAGGAPLLGSGITLETGAEVGRSAELLGGGDGGAGELEGGGGATVLELGGRRGGGKLVGAGTVLKEGGGAGLLELGGGGGGGLEGAALDVGPALV</sequence>
<organism evidence="2 3">
    <name type="scientific">Pyrenophora tritici-repentis</name>
    <dbReference type="NCBI Taxonomy" id="45151"/>
    <lineage>
        <taxon>Eukaryota</taxon>
        <taxon>Fungi</taxon>
        <taxon>Dikarya</taxon>
        <taxon>Ascomycota</taxon>
        <taxon>Pezizomycotina</taxon>
        <taxon>Dothideomycetes</taxon>
        <taxon>Pleosporomycetidae</taxon>
        <taxon>Pleosporales</taxon>
        <taxon>Pleosporineae</taxon>
        <taxon>Pleosporaceae</taxon>
        <taxon>Pyrenophora</taxon>
    </lineage>
</organism>
<proteinExistence type="predicted"/>
<name>A0A922N4Y0_9PLEO</name>
<feature type="region of interest" description="Disordered" evidence="1">
    <location>
        <begin position="66"/>
        <end position="118"/>
    </location>
</feature>
<keyword evidence="3" id="KW-1185">Reference proteome</keyword>
<feature type="compositionally biased region" description="Acidic residues" evidence="1">
    <location>
        <begin position="78"/>
        <end position="91"/>
    </location>
</feature>
<evidence type="ECO:0000313" key="3">
    <source>
        <dbReference type="Proteomes" id="UP000249757"/>
    </source>
</evidence>
<accession>A0A922N4Y0</accession>
<dbReference type="Proteomes" id="UP000249757">
    <property type="component" value="Unassembled WGS sequence"/>
</dbReference>
<feature type="compositionally biased region" description="Acidic residues" evidence="1">
    <location>
        <begin position="99"/>
        <end position="113"/>
    </location>
</feature>
<evidence type="ECO:0000313" key="2">
    <source>
        <dbReference type="EMBL" id="KAI1507624.1"/>
    </source>
</evidence>
<protein>
    <submittedName>
        <fullName evidence="2">Uncharacterized protein</fullName>
    </submittedName>
</protein>
<gene>
    <name evidence="2" type="ORF">Ptr86124_013413</name>
</gene>
<evidence type="ECO:0000256" key="1">
    <source>
        <dbReference type="SAM" id="MobiDB-lite"/>
    </source>
</evidence>
<dbReference type="AlphaFoldDB" id="A0A922N4Y0"/>
<dbReference type="EMBL" id="NRDI02000036">
    <property type="protein sequence ID" value="KAI1507624.1"/>
    <property type="molecule type" value="Genomic_DNA"/>
</dbReference>
<comment type="caution">
    <text evidence="2">The sequence shown here is derived from an EMBL/GenBank/DDBJ whole genome shotgun (WGS) entry which is preliminary data.</text>
</comment>